<protein>
    <submittedName>
        <fullName evidence="2">Uncharacterized protein</fullName>
    </submittedName>
</protein>
<keyword evidence="3" id="KW-1185">Reference proteome</keyword>
<name>A0AA36IC77_9DINO</name>
<comment type="caution">
    <text evidence="2">The sequence shown here is derived from an EMBL/GenBank/DDBJ whole genome shotgun (WGS) entry which is preliminary data.</text>
</comment>
<gene>
    <name evidence="2" type="ORF">EVOR1521_LOCUS11664</name>
</gene>
<feature type="region of interest" description="Disordered" evidence="1">
    <location>
        <begin position="21"/>
        <end position="53"/>
    </location>
</feature>
<dbReference type="EMBL" id="CAUJNA010001169">
    <property type="protein sequence ID" value="CAJ1384935.1"/>
    <property type="molecule type" value="Genomic_DNA"/>
</dbReference>
<dbReference type="AlphaFoldDB" id="A0AA36IC77"/>
<evidence type="ECO:0000256" key="1">
    <source>
        <dbReference type="SAM" id="MobiDB-lite"/>
    </source>
</evidence>
<organism evidence="2 3">
    <name type="scientific">Effrenium voratum</name>
    <dbReference type="NCBI Taxonomy" id="2562239"/>
    <lineage>
        <taxon>Eukaryota</taxon>
        <taxon>Sar</taxon>
        <taxon>Alveolata</taxon>
        <taxon>Dinophyceae</taxon>
        <taxon>Suessiales</taxon>
        <taxon>Symbiodiniaceae</taxon>
        <taxon>Effrenium</taxon>
    </lineage>
</organism>
<evidence type="ECO:0000313" key="3">
    <source>
        <dbReference type="Proteomes" id="UP001178507"/>
    </source>
</evidence>
<dbReference type="Proteomes" id="UP001178507">
    <property type="component" value="Unassembled WGS sequence"/>
</dbReference>
<reference evidence="2" key="1">
    <citation type="submission" date="2023-08" db="EMBL/GenBank/DDBJ databases">
        <authorList>
            <person name="Chen Y."/>
            <person name="Shah S."/>
            <person name="Dougan E. K."/>
            <person name="Thang M."/>
            <person name="Chan C."/>
        </authorList>
    </citation>
    <scope>NUCLEOTIDE SEQUENCE</scope>
</reference>
<proteinExistence type="predicted"/>
<sequence length="189" mass="20432">MFGCCSCAGDESRICSGDAIEEPIDDSFPKDKSKSFASTSRAPVNAAEDDKETAKHRLQRLIRDFAHDAVGPGLPVEVQSADAEGEEGGTLRLDRRLSQIEFWLGGGSAASIVMPFSKVESISKGAEGTDEKESDPRMASALKMVWKAGAELRVTFDSVMARDRAYTCLRIFHMSMEQVGRGAEPKAPA</sequence>
<evidence type="ECO:0000313" key="2">
    <source>
        <dbReference type="EMBL" id="CAJ1384935.1"/>
    </source>
</evidence>
<accession>A0AA36IC77</accession>